<organism evidence="1 2">
    <name type="scientific">Smallanthus sonchifolius</name>
    <dbReference type="NCBI Taxonomy" id="185202"/>
    <lineage>
        <taxon>Eukaryota</taxon>
        <taxon>Viridiplantae</taxon>
        <taxon>Streptophyta</taxon>
        <taxon>Embryophyta</taxon>
        <taxon>Tracheophyta</taxon>
        <taxon>Spermatophyta</taxon>
        <taxon>Magnoliopsida</taxon>
        <taxon>eudicotyledons</taxon>
        <taxon>Gunneridae</taxon>
        <taxon>Pentapetalae</taxon>
        <taxon>asterids</taxon>
        <taxon>campanulids</taxon>
        <taxon>Asterales</taxon>
        <taxon>Asteraceae</taxon>
        <taxon>Asteroideae</taxon>
        <taxon>Heliantheae alliance</taxon>
        <taxon>Millerieae</taxon>
        <taxon>Smallanthus</taxon>
    </lineage>
</organism>
<dbReference type="Proteomes" id="UP001056120">
    <property type="component" value="Linkage Group LG14"/>
</dbReference>
<evidence type="ECO:0000313" key="1">
    <source>
        <dbReference type="EMBL" id="KAI3784473.1"/>
    </source>
</evidence>
<gene>
    <name evidence="1" type="ORF">L1987_43572</name>
</gene>
<accession>A0ACB9GN34</accession>
<dbReference type="EMBL" id="CM042031">
    <property type="protein sequence ID" value="KAI3784473.1"/>
    <property type="molecule type" value="Genomic_DNA"/>
</dbReference>
<name>A0ACB9GN34_9ASTR</name>
<proteinExistence type="predicted"/>
<sequence length="113" mass="12577">MGFLTTSYGCGSFSQNIAGNNVSPVRRCRLLLIQTQGERDEDVEMSAWIIWVWISRGCSVVFAVAVTQAKRSTDSAADLESRCGEADRRDLWHGHDGLRSHHRALELTLSSKP</sequence>
<reference evidence="1 2" key="2">
    <citation type="journal article" date="2022" name="Mol. Ecol. Resour.">
        <title>The genomes of chicory, endive, great burdock and yacon provide insights into Asteraceae paleo-polyploidization history and plant inulin production.</title>
        <authorList>
            <person name="Fan W."/>
            <person name="Wang S."/>
            <person name="Wang H."/>
            <person name="Wang A."/>
            <person name="Jiang F."/>
            <person name="Liu H."/>
            <person name="Zhao H."/>
            <person name="Xu D."/>
            <person name="Zhang Y."/>
        </authorList>
    </citation>
    <scope>NUCLEOTIDE SEQUENCE [LARGE SCALE GENOMIC DNA]</scope>
    <source>
        <strain evidence="2">cv. Yunnan</strain>
        <tissue evidence="1">Leaves</tissue>
    </source>
</reference>
<reference evidence="2" key="1">
    <citation type="journal article" date="2022" name="Mol. Ecol. Resour.">
        <title>The genomes of chicory, endive, great burdock and yacon provide insights into Asteraceae palaeo-polyploidization history and plant inulin production.</title>
        <authorList>
            <person name="Fan W."/>
            <person name="Wang S."/>
            <person name="Wang H."/>
            <person name="Wang A."/>
            <person name="Jiang F."/>
            <person name="Liu H."/>
            <person name="Zhao H."/>
            <person name="Xu D."/>
            <person name="Zhang Y."/>
        </authorList>
    </citation>
    <scope>NUCLEOTIDE SEQUENCE [LARGE SCALE GENOMIC DNA]</scope>
    <source>
        <strain evidence="2">cv. Yunnan</strain>
    </source>
</reference>
<comment type="caution">
    <text evidence="1">The sequence shown here is derived from an EMBL/GenBank/DDBJ whole genome shotgun (WGS) entry which is preliminary data.</text>
</comment>
<protein>
    <submittedName>
        <fullName evidence="1">Uncharacterized protein</fullName>
    </submittedName>
</protein>
<keyword evidence="2" id="KW-1185">Reference proteome</keyword>
<evidence type="ECO:0000313" key="2">
    <source>
        <dbReference type="Proteomes" id="UP001056120"/>
    </source>
</evidence>